<organism evidence="2 3">
    <name type="scientific">Hypothenemus hampei</name>
    <name type="common">Coffee berry borer</name>
    <dbReference type="NCBI Taxonomy" id="57062"/>
    <lineage>
        <taxon>Eukaryota</taxon>
        <taxon>Metazoa</taxon>
        <taxon>Ecdysozoa</taxon>
        <taxon>Arthropoda</taxon>
        <taxon>Hexapoda</taxon>
        <taxon>Insecta</taxon>
        <taxon>Pterygota</taxon>
        <taxon>Neoptera</taxon>
        <taxon>Endopterygota</taxon>
        <taxon>Coleoptera</taxon>
        <taxon>Polyphaga</taxon>
        <taxon>Cucujiformia</taxon>
        <taxon>Curculionidae</taxon>
        <taxon>Scolytinae</taxon>
        <taxon>Hypothenemus</taxon>
    </lineage>
</organism>
<feature type="compositionally biased region" description="Polar residues" evidence="1">
    <location>
        <begin position="1"/>
        <end position="23"/>
    </location>
</feature>
<gene>
    <name evidence="2" type="ORF">ABEB36_013827</name>
</gene>
<protein>
    <submittedName>
        <fullName evidence="2">Uncharacterized protein</fullName>
    </submittedName>
</protein>
<evidence type="ECO:0000313" key="2">
    <source>
        <dbReference type="EMBL" id="KAL1489900.1"/>
    </source>
</evidence>
<evidence type="ECO:0000256" key="1">
    <source>
        <dbReference type="SAM" id="MobiDB-lite"/>
    </source>
</evidence>
<evidence type="ECO:0000313" key="3">
    <source>
        <dbReference type="Proteomes" id="UP001566132"/>
    </source>
</evidence>
<feature type="region of interest" description="Disordered" evidence="1">
    <location>
        <begin position="1"/>
        <end position="81"/>
    </location>
</feature>
<accession>A0ABD1E5P5</accession>
<name>A0ABD1E5P5_HYPHA</name>
<dbReference type="EMBL" id="JBDJPC010000011">
    <property type="protein sequence ID" value="KAL1489900.1"/>
    <property type="molecule type" value="Genomic_DNA"/>
</dbReference>
<feature type="compositionally biased region" description="Acidic residues" evidence="1">
    <location>
        <begin position="26"/>
        <end position="36"/>
    </location>
</feature>
<dbReference type="Proteomes" id="UP001566132">
    <property type="component" value="Unassembled WGS sequence"/>
</dbReference>
<reference evidence="2 3" key="1">
    <citation type="submission" date="2024-05" db="EMBL/GenBank/DDBJ databases">
        <title>Genetic variation in Jamaican populations of the coffee berry borer (Hypothenemus hampei).</title>
        <authorList>
            <person name="Errbii M."/>
            <person name="Myrie A."/>
        </authorList>
    </citation>
    <scope>NUCLEOTIDE SEQUENCE [LARGE SCALE GENOMIC DNA]</scope>
    <source>
        <strain evidence="2">JA-Hopewell-2020-01-JO</strain>
        <tissue evidence="2">Whole body</tissue>
    </source>
</reference>
<dbReference type="AlphaFoldDB" id="A0ABD1E5P5"/>
<proteinExistence type="predicted"/>
<comment type="caution">
    <text evidence="2">The sequence shown here is derived from an EMBL/GenBank/DDBJ whole genome shotgun (WGS) entry which is preliminary data.</text>
</comment>
<keyword evidence="3" id="KW-1185">Reference proteome</keyword>
<feature type="compositionally biased region" description="Polar residues" evidence="1">
    <location>
        <begin position="55"/>
        <end position="66"/>
    </location>
</feature>
<sequence>MSASESNDSNKDYNNNVFSSCSSEIYEPDSSDDSSDPDLPGPSVKRRHKKKTKPSESANEHSTLTKISKKNRKSVNSANWKRNLKKKAIAEGKNYINWHGVPIGPRKTGPDCRFKYKCFEKLGEDRRKAILENFNKIGDRYMQNIYLGLVTTYKVHRIRVKSGERKSRSCSHKYHIRLGKEANVRVCRAAFVSV</sequence>